<sequence length="237" mass="24894">MRTLLIIAALVIAASWMAPGGARSSLGQLDAGSVTSVTITGPAGLIRLSAGRDGPYRAELRSRPEGWFAFWRSSWASSGCENAGSIRLDGTQLRVDTGSRTWFGNSDCRLELTATLPENVAVSIEQDATSSHLSGSFASLDVKSRAGDIALDGHARHVSIEGNAIRARLSYARIEQDEDIDLGGNAIDAELTFAGAEAVNYAVSGHASLVDSTLPNRPGAKPSIAIKGDFLRVRIGG</sequence>
<name>A0A2S9Q8A8_9HYPH</name>
<dbReference type="Proteomes" id="UP000237682">
    <property type="component" value="Unassembled WGS sequence"/>
</dbReference>
<dbReference type="EMBL" id="PUEJ01000008">
    <property type="protein sequence ID" value="PRH85585.1"/>
    <property type="molecule type" value="Genomic_DNA"/>
</dbReference>
<keyword evidence="2" id="KW-1185">Reference proteome</keyword>
<evidence type="ECO:0008006" key="3">
    <source>
        <dbReference type="Google" id="ProtNLM"/>
    </source>
</evidence>
<accession>A0A2S9Q8A8</accession>
<protein>
    <recommendedName>
        <fullName evidence="3">Adhesin domain-containing protein</fullName>
    </recommendedName>
</protein>
<dbReference type="OrthoDB" id="7341910at2"/>
<dbReference type="AlphaFoldDB" id="A0A2S9Q8A8"/>
<proteinExistence type="predicted"/>
<evidence type="ECO:0000313" key="1">
    <source>
        <dbReference type="EMBL" id="PRH85585.1"/>
    </source>
</evidence>
<dbReference type="RefSeq" id="WP_105864145.1">
    <property type="nucleotide sequence ID" value="NZ_PUEJ01000008.1"/>
</dbReference>
<evidence type="ECO:0000313" key="2">
    <source>
        <dbReference type="Proteomes" id="UP000237682"/>
    </source>
</evidence>
<gene>
    <name evidence="1" type="ORF">C5L14_21645</name>
</gene>
<organism evidence="1 2">
    <name type="scientific">Labrys okinawensis</name>
    <dbReference type="NCBI Taxonomy" id="346911"/>
    <lineage>
        <taxon>Bacteria</taxon>
        <taxon>Pseudomonadati</taxon>
        <taxon>Pseudomonadota</taxon>
        <taxon>Alphaproteobacteria</taxon>
        <taxon>Hyphomicrobiales</taxon>
        <taxon>Xanthobacteraceae</taxon>
        <taxon>Labrys</taxon>
    </lineage>
</organism>
<reference evidence="1 2" key="1">
    <citation type="submission" date="2018-02" db="EMBL/GenBank/DDBJ databases">
        <title>Whole genome sequencing of endophytic bacterium.</title>
        <authorList>
            <person name="Eedara R."/>
            <person name="Podile A.R."/>
        </authorList>
    </citation>
    <scope>NUCLEOTIDE SEQUENCE [LARGE SCALE GENOMIC DNA]</scope>
    <source>
        <strain evidence="1 2">RP1T</strain>
    </source>
</reference>
<comment type="caution">
    <text evidence="1">The sequence shown here is derived from an EMBL/GenBank/DDBJ whole genome shotgun (WGS) entry which is preliminary data.</text>
</comment>